<evidence type="ECO:0000256" key="3">
    <source>
        <dbReference type="ARBA" id="ARBA00022679"/>
    </source>
</evidence>
<dbReference type="PANTHER" id="PTHR10414">
    <property type="entry name" value="ETHANOLAMINEPHOSPHOTRANSFERASE"/>
    <property type="match status" value="1"/>
</dbReference>
<dbReference type="GO" id="GO:0005794">
    <property type="term" value="C:Golgi apparatus"/>
    <property type="evidence" value="ECO:0007669"/>
    <property type="project" value="TreeGrafter"/>
</dbReference>
<feature type="transmembrane region" description="Helical" evidence="6">
    <location>
        <begin position="131"/>
        <end position="148"/>
    </location>
</feature>
<keyword evidence="6" id="KW-1133">Transmembrane helix</keyword>
<evidence type="ECO:0000256" key="2">
    <source>
        <dbReference type="ARBA" id="ARBA00010441"/>
    </source>
</evidence>
<evidence type="ECO:0000256" key="1">
    <source>
        <dbReference type="ARBA" id="ARBA00004370"/>
    </source>
</evidence>
<keyword evidence="6" id="KW-0812">Transmembrane</keyword>
<evidence type="ECO:0000313" key="8">
    <source>
        <dbReference type="Proteomes" id="UP001152320"/>
    </source>
</evidence>
<dbReference type="OrthoDB" id="196717at2759"/>
<dbReference type="PIRSF" id="PIRSF015665">
    <property type="entry name" value="CHOPT"/>
    <property type="match status" value="1"/>
</dbReference>
<dbReference type="InterPro" id="IPR014472">
    <property type="entry name" value="CHOPT"/>
</dbReference>
<name>A0A9Q1BU95_HOLLE</name>
<sequence>MALDYKYLSKEHLKGFDKYKYNSIDNSPLSMYVMHPFWNWVVQYVPMWVAPNLLTFVGLLLIFLLYGILAYLDWWFYCSNRKIPEYPVIPSGIWYVCAACLFTAHTLDGIDGKQARRTGSSTPLGELFDHGSDSVVAGLLPLALYSIFGKGMEDFGANSWIFYAIAWNIVGQFFISHWEKYLTGVLFLPWGYDFAQLAMALVYILTGFFGYEVWKGHTYFGLQFNYIFIVSVFAGSFLQALPQSILNIYRSYKDGTGKNRSFYDAAEPLIPIFLLFITSFAWGWFSPTDVMDKDTRTYCLTFCLILSNITCRLIISQMTDTRAPYFNHLLLVYMITALVCCCTNFGPWELYILYIIFAASCVIHFHYGVCVVRQLCTHFGIYAFSLKKPPKNHVK</sequence>
<dbReference type="AlphaFoldDB" id="A0A9Q1BU95"/>
<feature type="transmembrane region" description="Helical" evidence="6">
    <location>
        <begin position="262"/>
        <end position="285"/>
    </location>
</feature>
<evidence type="ECO:0000313" key="7">
    <source>
        <dbReference type="EMBL" id="KAJ8032780.1"/>
    </source>
</evidence>
<dbReference type="GO" id="GO:0005789">
    <property type="term" value="C:endoplasmic reticulum membrane"/>
    <property type="evidence" value="ECO:0007669"/>
    <property type="project" value="TreeGrafter"/>
</dbReference>
<keyword evidence="8" id="KW-1185">Reference proteome</keyword>
<proteinExistence type="inferred from homology"/>
<dbReference type="InterPro" id="IPR000462">
    <property type="entry name" value="CDP-OH_P_trans"/>
</dbReference>
<evidence type="ECO:0000256" key="4">
    <source>
        <dbReference type="ARBA" id="ARBA00023136"/>
    </source>
</evidence>
<feature type="transmembrane region" description="Helical" evidence="6">
    <location>
        <begin position="223"/>
        <end position="241"/>
    </location>
</feature>
<keyword evidence="4 6" id="KW-0472">Membrane</keyword>
<dbReference type="PROSITE" id="PS00379">
    <property type="entry name" value="CDP_ALCOHOL_P_TRANSF"/>
    <property type="match status" value="1"/>
</dbReference>
<feature type="transmembrane region" description="Helical" evidence="6">
    <location>
        <begin position="53"/>
        <end position="72"/>
    </location>
</feature>
<feature type="transmembrane region" description="Helical" evidence="6">
    <location>
        <begin position="327"/>
        <end position="346"/>
    </location>
</feature>
<evidence type="ECO:0000256" key="5">
    <source>
        <dbReference type="RuleBase" id="RU003750"/>
    </source>
</evidence>
<feature type="transmembrane region" description="Helical" evidence="6">
    <location>
        <begin position="160"/>
        <end position="178"/>
    </location>
</feature>
<comment type="caution">
    <text evidence="7">The sequence shown here is derived from an EMBL/GenBank/DDBJ whole genome shotgun (WGS) entry which is preliminary data.</text>
</comment>
<reference evidence="7" key="1">
    <citation type="submission" date="2021-10" db="EMBL/GenBank/DDBJ databases">
        <title>Tropical sea cucumber genome reveals ecological adaptation and Cuvierian tubules defense mechanism.</title>
        <authorList>
            <person name="Chen T."/>
        </authorList>
    </citation>
    <scope>NUCLEOTIDE SEQUENCE</scope>
    <source>
        <strain evidence="7">Nanhai2018</strain>
        <tissue evidence="7">Muscle</tissue>
    </source>
</reference>
<feature type="transmembrane region" description="Helical" evidence="6">
    <location>
        <begin position="92"/>
        <end position="110"/>
    </location>
</feature>
<protein>
    <submittedName>
        <fullName evidence="7">Ethanolaminephosphotransferase 1</fullName>
    </submittedName>
</protein>
<organism evidence="7 8">
    <name type="scientific">Holothuria leucospilota</name>
    <name type="common">Black long sea cucumber</name>
    <name type="synonym">Mertensiothuria leucospilota</name>
    <dbReference type="NCBI Taxonomy" id="206669"/>
    <lineage>
        <taxon>Eukaryota</taxon>
        <taxon>Metazoa</taxon>
        <taxon>Echinodermata</taxon>
        <taxon>Eleutherozoa</taxon>
        <taxon>Echinozoa</taxon>
        <taxon>Holothuroidea</taxon>
        <taxon>Aspidochirotacea</taxon>
        <taxon>Aspidochirotida</taxon>
        <taxon>Holothuriidae</taxon>
        <taxon>Holothuria</taxon>
    </lineage>
</organism>
<evidence type="ECO:0000256" key="6">
    <source>
        <dbReference type="SAM" id="Phobius"/>
    </source>
</evidence>
<dbReference type="Gene3D" id="1.20.120.1760">
    <property type="match status" value="1"/>
</dbReference>
<feature type="transmembrane region" description="Helical" evidence="6">
    <location>
        <begin position="190"/>
        <end position="211"/>
    </location>
</feature>
<dbReference type="GO" id="GO:0006646">
    <property type="term" value="P:phosphatidylethanolamine biosynthetic process"/>
    <property type="evidence" value="ECO:0007669"/>
    <property type="project" value="TreeGrafter"/>
</dbReference>
<gene>
    <name evidence="7" type="ORF">HOLleu_22830</name>
</gene>
<dbReference type="InterPro" id="IPR043130">
    <property type="entry name" value="CDP-OH_PTrfase_TM_dom"/>
</dbReference>
<dbReference type="EMBL" id="JAIZAY010000011">
    <property type="protein sequence ID" value="KAJ8032780.1"/>
    <property type="molecule type" value="Genomic_DNA"/>
</dbReference>
<dbReference type="InterPro" id="IPR048254">
    <property type="entry name" value="CDP_ALCOHOL_P_TRANSF_CS"/>
</dbReference>
<dbReference type="PANTHER" id="PTHR10414:SF71">
    <property type="entry name" value="FI05338P"/>
    <property type="match status" value="1"/>
</dbReference>
<keyword evidence="3 5" id="KW-0808">Transferase</keyword>
<comment type="subcellular location">
    <subcellularLocation>
        <location evidence="1">Membrane</location>
    </subcellularLocation>
</comment>
<dbReference type="Proteomes" id="UP001152320">
    <property type="component" value="Chromosome 11"/>
</dbReference>
<dbReference type="Pfam" id="PF01066">
    <property type="entry name" value="CDP-OH_P_transf"/>
    <property type="match status" value="1"/>
</dbReference>
<dbReference type="FunFam" id="1.20.120.1760:FF:000016">
    <property type="entry name" value="ethanolaminephosphotransferase 1"/>
    <property type="match status" value="1"/>
</dbReference>
<dbReference type="GO" id="GO:0004307">
    <property type="term" value="F:ethanolaminephosphotransferase activity"/>
    <property type="evidence" value="ECO:0007669"/>
    <property type="project" value="TreeGrafter"/>
</dbReference>
<feature type="transmembrane region" description="Helical" evidence="6">
    <location>
        <begin position="352"/>
        <end position="372"/>
    </location>
</feature>
<accession>A0A9Q1BU95</accession>
<comment type="similarity">
    <text evidence="2 5">Belongs to the CDP-alcohol phosphatidyltransferase class-I family.</text>
</comment>